<protein>
    <submittedName>
        <fullName evidence="9">Transporter</fullName>
    </submittedName>
</protein>
<reference evidence="9 10" key="1">
    <citation type="submission" date="2016-01" db="EMBL/GenBank/DDBJ databases">
        <title>Whole genome sequencing of Myroides marinus L41.</title>
        <authorList>
            <person name="Hong K.W."/>
        </authorList>
    </citation>
    <scope>NUCLEOTIDE SEQUENCE [LARGE SCALE GENOMIC DNA]</scope>
    <source>
        <strain evidence="9 10">L41</strain>
    </source>
</reference>
<evidence type="ECO:0000256" key="3">
    <source>
        <dbReference type="ARBA" id="ARBA00022448"/>
    </source>
</evidence>
<dbReference type="InterPro" id="IPR051906">
    <property type="entry name" value="TolC-like"/>
</dbReference>
<evidence type="ECO:0000256" key="6">
    <source>
        <dbReference type="ARBA" id="ARBA00023136"/>
    </source>
</evidence>
<dbReference type="PANTHER" id="PTHR30026:SF20">
    <property type="entry name" value="OUTER MEMBRANE PROTEIN TOLC"/>
    <property type="match status" value="1"/>
</dbReference>
<accession>A0A161S776</accession>
<sequence length="440" mass="49421">MNRSNYILLASLFICQAFAQTPSSKALTLDQAIELSLKNGKEIKKVKASTEASRLQISSAKNMRYPELEVSATYNRLFNGTDVNLKVPLPPAKGENQMPQITPEHLIIAQAKANIPLFSGFKITNAVNQSKQYYSLAQLTEESTTEDVVYQTINLYFALYKTQQSIELLNENLKRAHQRTVDFKQFLDNGLIARNDYLRTQLQEANVELSLEETKNTLKNINTRLSTLIDLPEGEFITAEKVSSIDVLPTKSGDISSRKDLQSVQTMDEIAQTAVKIAQGNYFPSIGITGGYAAFQLDKVVDITNATMVGVGLKYDLTQIFKNRAEVHKAKAKKEEMDYQVQLVEDLAKVEIEEAYNAYELSLKKNAVLAKALVQANENYRIVKDKYDNGLTDTDHLLEADVQQLQAQIDNMLGQSDETLTLYQYAYKTGKLLDNLQSKN</sequence>
<dbReference type="GO" id="GO:0009279">
    <property type="term" value="C:cell outer membrane"/>
    <property type="evidence" value="ECO:0007669"/>
    <property type="project" value="UniProtKB-SubCell"/>
</dbReference>
<feature type="signal peptide" evidence="8">
    <location>
        <begin position="1"/>
        <end position="19"/>
    </location>
</feature>
<comment type="subcellular location">
    <subcellularLocation>
        <location evidence="1">Cell outer membrane</location>
    </subcellularLocation>
</comment>
<evidence type="ECO:0000313" key="9">
    <source>
        <dbReference type="EMBL" id="KZE80944.1"/>
    </source>
</evidence>
<dbReference type="GO" id="GO:0015288">
    <property type="term" value="F:porin activity"/>
    <property type="evidence" value="ECO:0007669"/>
    <property type="project" value="TreeGrafter"/>
</dbReference>
<dbReference type="PANTHER" id="PTHR30026">
    <property type="entry name" value="OUTER MEMBRANE PROTEIN TOLC"/>
    <property type="match status" value="1"/>
</dbReference>
<evidence type="ECO:0000256" key="8">
    <source>
        <dbReference type="SAM" id="SignalP"/>
    </source>
</evidence>
<keyword evidence="8" id="KW-0732">Signal</keyword>
<gene>
    <name evidence="9" type="ORF">AV926_09210</name>
</gene>
<evidence type="ECO:0000256" key="2">
    <source>
        <dbReference type="ARBA" id="ARBA00007613"/>
    </source>
</evidence>
<dbReference type="RefSeq" id="WP_038987874.1">
    <property type="nucleotide sequence ID" value="NZ_JWJO01000067.1"/>
</dbReference>
<dbReference type="Pfam" id="PF02321">
    <property type="entry name" value="OEP"/>
    <property type="match status" value="2"/>
</dbReference>
<evidence type="ECO:0000256" key="5">
    <source>
        <dbReference type="ARBA" id="ARBA00022692"/>
    </source>
</evidence>
<evidence type="ECO:0000256" key="1">
    <source>
        <dbReference type="ARBA" id="ARBA00004442"/>
    </source>
</evidence>
<comment type="caution">
    <text evidence="9">The sequence shown here is derived from an EMBL/GenBank/DDBJ whole genome shotgun (WGS) entry which is preliminary data.</text>
</comment>
<evidence type="ECO:0000256" key="7">
    <source>
        <dbReference type="ARBA" id="ARBA00023237"/>
    </source>
</evidence>
<evidence type="ECO:0000256" key="4">
    <source>
        <dbReference type="ARBA" id="ARBA00022452"/>
    </source>
</evidence>
<evidence type="ECO:0000313" key="10">
    <source>
        <dbReference type="Proteomes" id="UP000076630"/>
    </source>
</evidence>
<keyword evidence="4" id="KW-1134">Transmembrane beta strand</keyword>
<dbReference type="GO" id="GO:0015562">
    <property type="term" value="F:efflux transmembrane transporter activity"/>
    <property type="evidence" value="ECO:0007669"/>
    <property type="project" value="InterPro"/>
</dbReference>
<keyword evidence="7" id="KW-0998">Cell outer membrane</keyword>
<dbReference type="InterPro" id="IPR003423">
    <property type="entry name" value="OMP_efflux"/>
</dbReference>
<comment type="similarity">
    <text evidence="2">Belongs to the outer membrane factor (OMF) (TC 1.B.17) family.</text>
</comment>
<dbReference type="Proteomes" id="UP000076630">
    <property type="component" value="Unassembled WGS sequence"/>
</dbReference>
<dbReference type="Gene3D" id="1.20.1600.10">
    <property type="entry name" value="Outer membrane efflux proteins (OEP)"/>
    <property type="match status" value="1"/>
</dbReference>
<keyword evidence="5" id="KW-0812">Transmembrane</keyword>
<dbReference type="OrthoDB" id="680214at2"/>
<organism evidence="9 10">
    <name type="scientific">Myroides marinus</name>
    <dbReference type="NCBI Taxonomy" id="703342"/>
    <lineage>
        <taxon>Bacteria</taxon>
        <taxon>Pseudomonadati</taxon>
        <taxon>Bacteroidota</taxon>
        <taxon>Flavobacteriia</taxon>
        <taxon>Flavobacteriales</taxon>
        <taxon>Flavobacteriaceae</taxon>
        <taxon>Myroides</taxon>
    </lineage>
</organism>
<keyword evidence="6" id="KW-0472">Membrane</keyword>
<dbReference type="SUPFAM" id="SSF56954">
    <property type="entry name" value="Outer membrane efflux proteins (OEP)"/>
    <property type="match status" value="1"/>
</dbReference>
<dbReference type="GO" id="GO:1990281">
    <property type="term" value="C:efflux pump complex"/>
    <property type="evidence" value="ECO:0007669"/>
    <property type="project" value="TreeGrafter"/>
</dbReference>
<dbReference type="AlphaFoldDB" id="A0A161S776"/>
<dbReference type="EMBL" id="LQNU01000054">
    <property type="protein sequence ID" value="KZE80944.1"/>
    <property type="molecule type" value="Genomic_DNA"/>
</dbReference>
<name>A0A161S776_9FLAO</name>
<feature type="chain" id="PRO_5007826801" evidence="8">
    <location>
        <begin position="20"/>
        <end position="440"/>
    </location>
</feature>
<keyword evidence="10" id="KW-1185">Reference proteome</keyword>
<proteinExistence type="inferred from homology"/>
<keyword evidence="3" id="KW-0813">Transport</keyword>